<accession>A0A430FJB8</accession>
<evidence type="ECO:0000313" key="5">
    <source>
        <dbReference type="EMBL" id="RSX52882.1"/>
    </source>
</evidence>
<dbReference type="PROSITE" id="PS51257">
    <property type="entry name" value="PROKAR_LIPOPROTEIN"/>
    <property type="match status" value="1"/>
</dbReference>
<organism evidence="5 6">
    <name type="scientific">Bifidobacterium goeldii</name>
    <dbReference type="NCBI Taxonomy" id="2306975"/>
    <lineage>
        <taxon>Bacteria</taxon>
        <taxon>Bacillati</taxon>
        <taxon>Actinomycetota</taxon>
        <taxon>Actinomycetes</taxon>
        <taxon>Bifidobacteriales</taxon>
        <taxon>Bifidobacteriaceae</taxon>
        <taxon>Bifidobacterium</taxon>
    </lineage>
</organism>
<dbReference type="EMBL" id="QXGL01000004">
    <property type="protein sequence ID" value="RSX52882.1"/>
    <property type="molecule type" value="Genomic_DNA"/>
</dbReference>
<keyword evidence="2" id="KW-0813">Transport</keyword>
<proteinExistence type="inferred from homology"/>
<gene>
    <name evidence="5" type="ORF">D2E25_1453</name>
</gene>
<comment type="caution">
    <text evidence="5">The sequence shown here is derived from an EMBL/GenBank/DDBJ whole genome shotgun (WGS) entry which is preliminary data.</text>
</comment>
<keyword evidence="6" id="KW-1185">Reference proteome</keyword>
<dbReference type="InterPro" id="IPR006059">
    <property type="entry name" value="SBP"/>
</dbReference>
<evidence type="ECO:0000256" key="4">
    <source>
        <dbReference type="SAM" id="SignalP"/>
    </source>
</evidence>
<dbReference type="AlphaFoldDB" id="A0A430FJB8"/>
<dbReference type="Gene3D" id="3.40.190.10">
    <property type="entry name" value="Periplasmic binding protein-like II"/>
    <property type="match status" value="1"/>
</dbReference>
<reference evidence="5 6" key="1">
    <citation type="submission" date="2018-09" db="EMBL/GenBank/DDBJ databases">
        <title>Characterization of the phylogenetic diversity of five novel species belonging to the genus Bifidobacterium.</title>
        <authorList>
            <person name="Lugli G.A."/>
            <person name="Duranti S."/>
            <person name="Milani C."/>
        </authorList>
    </citation>
    <scope>NUCLEOTIDE SEQUENCE [LARGE SCALE GENOMIC DNA]</scope>
    <source>
        <strain evidence="5 6">2034B</strain>
    </source>
</reference>
<dbReference type="RefSeq" id="WP_241217091.1">
    <property type="nucleotide sequence ID" value="NZ_QXGL01000004.1"/>
</dbReference>
<dbReference type="PANTHER" id="PTHR43649">
    <property type="entry name" value="ARABINOSE-BINDING PROTEIN-RELATED"/>
    <property type="match status" value="1"/>
</dbReference>
<name>A0A430FJB8_9BIFI</name>
<dbReference type="Pfam" id="PF01547">
    <property type="entry name" value="SBP_bac_1"/>
    <property type="match status" value="1"/>
</dbReference>
<feature type="chain" id="PRO_5039366732" evidence="4">
    <location>
        <begin position="23"/>
        <end position="440"/>
    </location>
</feature>
<evidence type="ECO:0000256" key="3">
    <source>
        <dbReference type="ARBA" id="ARBA00022729"/>
    </source>
</evidence>
<sequence length="440" mass="47745">MRSLKSIAAATLTVATALSLTACGTTSNKASNSGTSDKPVTLEMWAWEPTYTDVAKKFEAENPNITINITNAGNGTKQYQALNNAISAGSGIPDIAQIEYRAVPQFALSGALKDLSEFGANDYKDFYTASAWNSVNINGGVYALPVDAGPMALFYNKEIFDKAGVTEIPTTLDEYYEAAKKIHALGDDYYITFDGGTSNPVEVMLWAVGAHPFAVDGNKVTIDVDGNEQMNEFIDLWQRMIDEHLVNTKTAQWSDDWSHALNDGRIASLMTGAWMGSMLDDNAPDGAGKWRVAPMPVLDASNPTNGEDGGSTLGIFAASDKAEAAFKFIDYLTHTKEGIKTRVDQGQFPADKATLTDSSFLERTDSYFGDQKINEVLAKAPDTVDTEWQFLPYNVYADTIYGDTAGRAARGETTVKQGVTDWLNELVSYGSTQGFEVSKK</sequence>
<keyword evidence="3 4" id="KW-0732">Signal</keyword>
<evidence type="ECO:0000256" key="2">
    <source>
        <dbReference type="ARBA" id="ARBA00022448"/>
    </source>
</evidence>
<evidence type="ECO:0000313" key="6">
    <source>
        <dbReference type="Proteomes" id="UP000287533"/>
    </source>
</evidence>
<dbReference type="PROSITE" id="PS01037">
    <property type="entry name" value="SBP_BACTERIAL_1"/>
    <property type="match status" value="1"/>
</dbReference>
<dbReference type="InterPro" id="IPR050490">
    <property type="entry name" value="Bact_solute-bd_prot1"/>
</dbReference>
<dbReference type="SUPFAM" id="SSF53850">
    <property type="entry name" value="Periplasmic binding protein-like II"/>
    <property type="match status" value="1"/>
</dbReference>
<feature type="signal peptide" evidence="4">
    <location>
        <begin position="1"/>
        <end position="22"/>
    </location>
</feature>
<dbReference type="GO" id="GO:0055085">
    <property type="term" value="P:transmembrane transport"/>
    <property type="evidence" value="ECO:0007669"/>
    <property type="project" value="InterPro"/>
</dbReference>
<dbReference type="CDD" id="cd13585">
    <property type="entry name" value="PBP2_TMBP_like"/>
    <property type="match status" value="1"/>
</dbReference>
<dbReference type="Proteomes" id="UP000287533">
    <property type="component" value="Unassembled WGS sequence"/>
</dbReference>
<dbReference type="InterPro" id="IPR006061">
    <property type="entry name" value="SBP_1_CS"/>
</dbReference>
<protein>
    <submittedName>
        <fullName evidence="5">ABC transporter substrate-binding protein</fullName>
    </submittedName>
</protein>
<comment type="similarity">
    <text evidence="1">Belongs to the bacterial solute-binding protein 1 family.</text>
</comment>
<dbReference type="PANTHER" id="PTHR43649:SF14">
    <property type="entry name" value="BLR3389 PROTEIN"/>
    <property type="match status" value="1"/>
</dbReference>
<evidence type="ECO:0000256" key="1">
    <source>
        <dbReference type="ARBA" id="ARBA00008520"/>
    </source>
</evidence>